<evidence type="ECO:0000313" key="1">
    <source>
        <dbReference type="EMBL" id="ASR49426.1"/>
    </source>
</evidence>
<dbReference type="AlphaFoldDB" id="A0A222WTD7"/>
<organism evidence="1 2">
    <name type="scientific">Paenibacillus kribbensis</name>
    <dbReference type="NCBI Taxonomy" id="172713"/>
    <lineage>
        <taxon>Bacteria</taxon>
        <taxon>Bacillati</taxon>
        <taxon>Bacillota</taxon>
        <taxon>Bacilli</taxon>
        <taxon>Bacillales</taxon>
        <taxon>Paenibacillaceae</taxon>
        <taxon>Paenibacillus</taxon>
    </lineage>
</organism>
<reference evidence="1 2" key="1">
    <citation type="submission" date="2017-03" db="EMBL/GenBank/DDBJ databases">
        <title>Complete genome sequence of Paenibacillus Kribbensis producing bioflocculants.</title>
        <authorList>
            <person name="Lee H.-G."/>
            <person name="Oh H.-M."/>
        </authorList>
    </citation>
    <scope>NUCLEOTIDE SEQUENCE [LARGE SCALE GENOMIC DNA]</scope>
    <source>
        <strain evidence="1 2">AM49</strain>
    </source>
</reference>
<gene>
    <name evidence="1" type="ORF">B4V02_23460</name>
</gene>
<evidence type="ECO:0000313" key="2">
    <source>
        <dbReference type="Proteomes" id="UP000214666"/>
    </source>
</evidence>
<dbReference type="KEGG" id="pkb:B4V02_23460"/>
<dbReference type="Proteomes" id="UP000214666">
    <property type="component" value="Chromosome"/>
</dbReference>
<name>A0A222WTD7_9BACL</name>
<dbReference type="EMBL" id="CP020028">
    <property type="protein sequence ID" value="ASR49426.1"/>
    <property type="molecule type" value="Genomic_DNA"/>
</dbReference>
<proteinExistence type="predicted"/>
<keyword evidence="2" id="KW-1185">Reference proteome</keyword>
<sequence>MIPNVLFIIRIPPDMTDLPITKYDNGFKYIQWLQHTVIAIMFQYLRIKLINRNVSIVIIEQIETVFNRNIIFLFRQNNALISS</sequence>
<accession>A0A222WTD7</accession>
<protein>
    <submittedName>
        <fullName evidence="1">Uncharacterized protein</fullName>
    </submittedName>
</protein>